<feature type="binding site" evidence="8">
    <location>
        <position position="242"/>
    </location>
    <ligand>
        <name>ATP</name>
        <dbReference type="ChEBI" id="CHEBI:30616"/>
    </ligand>
</feature>
<keyword evidence="2 8" id="KW-0547">Nucleotide-binding</keyword>
<dbReference type="Gene3D" id="1.10.240.10">
    <property type="entry name" value="Tyrosyl-Transfer RNA Synthetase"/>
    <property type="match status" value="1"/>
</dbReference>
<dbReference type="Gene3D" id="3.40.50.620">
    <property type="entry name" value="HUPs"/>
    <property type="match status" value="1"/>
</dbReference>
<name>A0A9D1KBX2_9FIRM</name>
<keyword evidence="6 8" id="KW-0030">Aminoacyl-tRNA synthetase</keyword>
<dbReference type="AlphaFoldDB" id="A0A9D1KBX2"/>
<dbReference type="PROSITE" id="PS50889">
    <property type="entry name" value="S4"/>
    <property type="match status" value="1"/>
</dbReference>
<keyword evidence="8" id="KW-0963">Cytoplasm</keyword>
<dbReference type="GO" id="GO:0005524">
    <property type="term" value="F:ATP binding"/>
    <property type="evidence" value="ECO:0007669"/>
    <property type="project" value="UniProtKB-UniRule"/>
</dbReference>
<evidence type="ECO:0000313" key="11">
    <source>
        <dbReference type="EMBL" id="HIT17816.1"/>
    </source>
</evidence>
<reference evidence="11" key="2">
    <citation type="journal article" date="2021" name="PeerJ">
        <title>Extensive microbial diversity within the chicken gut microbiome revealed by metagenomics and culture.</title>
        <authorList>
            <person name="Gilroy R."/>
            <person name="Ravi A."/>
            <person name="Getino M."/>
            <person name="Pursley I."/>
            <person name="Horton D.L."/>
            <person name="Alikhan N.F."/>
            <person name="Baker D."/>
            <person name="Gharbi K."/>
            <person name="Hall N."/>
            <person name="Watson M."/>
            <person name="Adriaenssens E.M."/>
            <person name="Foster-Nyarko E."/>
            <person name="Jarju S."/>
            <person name="Secka A."/>
            <person name="Antonio M."/>
            <person name="Oren A."/>
            <person name="Chaudhuri R.R."/>
            <person name="La Ragione R."/>
            <person name="Hildebrand F."/>
            <person name="Pallen M.J."/>
        </authorList>
    </citation>
    <scope>NUCLEOTIDE SEQUENCE</scope>
    <source>
        <strain evidence="11">14508</strain>
    </source>
</reference>
<dbReference type="Pfam" id="PF00579">
    <property type="entry name" value="tRNA-synt_1b"/>
    <property type="match status" value="1"/>
</dbReference>
<protein>
    <recommendedName>
        <fullName evidence="8">Tyrosine--tRNA ligase</fullName>
        <ecNumber evidence="8">6.1.1.1</ecNumber>
    </recommendedName>
    <alternativeName>
        <fullName evidence="8">Tyrosyl-tRNA synthetase</fullName>
        <shortName evidence="8">TyrRS</shortName>
    </alternativeName>
</protein>
<dbReference type="GO" id="GO:0004831">
    <property type="term" value="F:tyrosine-tRNA ligase activity"/>
    <property type="evidence" value="ECO:0007669"/>
    <property type="project" value="UniProtKB-UniRule"/>
</dbReference>
<dbReference type="Pfam" id="PF22421">
    <property type="entry name" value="SYY_C-terminal"/>
    <property type="match status" value="1"/>
</dbReference>
<comment type="caution">
    <text evidence="11">The sequence shown here is derived from an EMBL/GenBank/DDBJ whole genome shotgun (WGS) entry which is preliminary data.</text>
</comment>
<comment type="function">
    <text evidence="8">Catalyzes the attachment of tyrosine to tRNA(Tyr) in a two-step reaction: tyrosine is first activated by ATP to form Tyr-AMP and then transferred to the acceptor end of tRNA(Tyr).</text>
</comment>
<dbReference type="InterPro" id="IPR036986">
    <property type="entry name" value="S4_RNA-bd_sf"/>
</dbReference>
<reference evidence="11" key="1">
    <citation type="submission" date="2020-10" db="EMBL/GenBank/DDBJ databases">
        <authorList>
            <person name="Gilroy R."/>
        </authorList>
    </citation>
    <scope>NUCLEOTIDE SEQUENCE</scope>
    <source>
        <strain evidence="11">14508</strain>
    </source>
</reference>
<evidence type="ECO:0000256" key="6">
    <source>
        <dbReference type="ARBA" id="ARBA00023146"/>
    </source>
</evidence>
<dbReference type="InterPro" id="IPR014729">
    <property type="entry name" value="Rossmann-like_a/b/a_fold"/>
</dbReference>
<comment type="catalytic activity">
    <reaction evidence="7 8">
        <text>tRNA(Tyr) + L-tyrosine + ATP = L-tyrosyl-tRNA(Tyr) + AMP + diphosphate + H(+)</text>
        <dbReference type="Rhea" id="RHEA:10220"/>
        <dbReference type="Rhea" id="RHEA-COMP:9706"/>
        <dbReference type="Rhea" id="RHEA-COMP:9707"/>
        <dbReference type="ChEBI" id="CHEBI:15378"/>
        <dbReference type="ChEBI" id="CHEBI:30616"/>
        <dbReference type="ChEBI" id="CHEBI:33019"/>
        <dbReference type="ChEBI" id="CHEBI:58315"/>
        <dbReference type="ChEBI" id="CHEBI:78442"/>
        <dbReference type="ChEBI" id="CHEBI:78536"/>
        <dbReference type="ChEBI" id="CHEBI:456215"/>
        <dbReference type="EC" id="6.1.1.1"/>
    </reaction>
</comment>
<comment type="caution">
    <text evidence="8">Lacks conserved residue(s) required for the propagation of feature annotation.</text>
</comment>
<dbReference type="EMBL" id="DVKI01000174">
    <property type="protein sequence ID" value="HIT17816.1"/>
    <property type="molecule type" value="Genomic_DNA"/>
</dbReference>
<dbReference type="CDD" id="cd00805">
    <property type="entry name" value="TyrRS_core"/>
    <property type="match status" value="1"/>
</dbReference>
<dbReference type="InterPro" id="IPR024088">
    <property type="entry name" value="Tyr-tRNA-ligase_bac-type"/>
</dbReference>
<feature type="domain" description="Tyrosine--tRNA ligase SYY-like C-terminal" evidence="10">
    <location>
        <begin position="334"/>
        <end position="405"/>
    </location>
</feature>
<evidence type="ECO:0000256" key="7">
    <source>
        <dbReference type="ARBA" id="ARBA00048248"/>
    </source>
</evidence>
<keyword evidence="5 8" id="KW-0648">Protein biosynthesis</keyword>
<evidence type="ECO:0000256" key="8">
    <source>
        <dbReference type="HAMAP-Rule" id="MF_02006"/>
    </source>
</evidence>
<dbReference type="InterPro" id="IPR002305">
    <property type="entry name" value="aa-tRNA-synth_Ic"/>
</dbReference>
<evidence type="ECO:0000256" key="9">
    <source>
        <dbReference type="PROSITE-ProRule" id="PRU00182"/>
    </source>
</evidence>
<organism evidence="11 12">
    <name type="scientific">Candidatus Caccosoma faecigallinarum</name>
    <dbReference type="NCBI Taxonomy" id="2840720"/>
    <lineage>
        <taxon>Bacteria</taxon>
        <taxon>Bacillati</taxon>
        <taxon>Bacillota</taxon>
        <taxon>Bacillota incertae sedis</taxon>
        <taxon>Candidatus Caccosoma</taxon>
    </lineage>
</organism>
<dbReference type="NCBIfam" id="TIGR00234">
    <property type="entry name" value="tyrS"/>
    <property type="match status" value="1"/>
</dbReference>
<feature type="binding site" evidence="8">
    <location>
        <position position="173"/>
    </location>
    <ligand>
        <name>L-tyrosine</name>
        <dbReference type="ChEBI" id="CHEBI:58315"/>
    </ligand>
</feature>
<feature type="binding site" evidence="8">
    <location>
        <position position="177"/>
    </location>
    <ligand>
        <name>L-tyrosine</name>
        <dbReference type="ChEBI" id="CHEBI:58315"/>
    </ligand>
</feature>
<evidence type="ECO:0000313" key="12">
    <source>
        <dbReference type="Proteomes" id="UP000886893"/>
    </source>
</evidence>
<feature type="binding site" evidence="8">
    <location>
        <position position="38"/>
    </location>
    <ligand>
        <name>L-tyrosine</name>
        <dbReference type="ChEBI" id="CHEBI:58315"/>
    </ligand>
</feature>
<dbReference type="SUPFAM" id="SSF52374">
    <property type="entry name" value="Nucleotidylyl transferase"/>
    <property type="match status" value="1"/>
</dbReference>
<dbReference type="SUPFAM" id="SSF55174">
    <property type="entry name" value="Alpha-L RNA-binding motif"/>
    <property type="match status" value="1"/>
</dbReference>
<keyword evidence="4 9" id="KW-0694">RNA-binding</keyword>
<dbReference type="HAMAP" id="MF_02006">
    <property type="entry name" value="Tyr_tRNA_synth_type1"/>
    <property type="match status" value="1"/>
</dbReference>
<dbReference type="InterPro" id="IPR024107">
    <property type="entry name" value="Tyr-tRNA-ligase_bac_1"/>
</dbReference>
<comment type="similarity">
    <text evidence="8">Belongs to the class-I aminoacyl-tRNA synthetase family. TyrS type 1 subfamily.</text>
</comment>
<dbReference type="InterPro" id="IPR001412">
    <property type="entry name" value="aa-tRNA-synth_I_CS"/>
</dbReference>
<dbReference type="InterPro" id="IPR002307">
    <property type="entry name" value="Tyr-tRNA-ligase"/>
</dbReference>
<dbReference type="PROSITE" id="PS00178">
    <property type="entry name" value="AA_TRNA_LIGASE_I"/>
    <property type="match status" value="1"/>
</dbReference>
<evidence type="ECO:0000256" key="3">
    <source>
        <dbReference type="ARBA" id="ARBA00022840"/>
    </source>
</evidence>
<dbReference type="GO" id="GO:0003723">
    <property type="term" value="F:RNA binding"/>
    <property type="evidence" value="ECO:0007669"/>
    <property type="project" value="UniProtKB-KW"/>
</dbReference>
<comment type="subunit">
    <text evidence="8">Homodimer.</text>
</comment>
<feature type="short sequence motif" description="'KMSKS' region" evidence="8">
    <location>
        <begin position="239"/>
        <end position="243"/>
    </location>
</feature>
<evidence type="ECO:0000256" key="2">
    <source>
        <dbReference type="ARBA" id="ARBA00022741"/>
    </source>
</evidence>
<dbReference type="CDD" id="cd00165">
    <property type="entry name" value="S4"/>
    <property type="match status" value="1"/>
</dbReference>
<dbReference type="InterPro" id="IPR054608">
    <property type="entry name" value="SYY-like_C"/>
</dbReference>
<dbReference type="PANTHER" id="PTHR11766:SF0">
    <property type="entry name" value="TYROSINE--TRNA LIGASE, MITOCHONDRIAL"/>
    <property type="match status" value="1"/>
</dbReference>
<dbReference type="GO" id="GO:0005829">
    <property type="term" value="C:cytosol"/>
    <property type="evidence" value="ECO:0007669"/>
    <property type="project" value="TreeGrafter"/>
</dbReference>
<dbReference type="Gene3D" id="3.10.290.10">
    <property type="entry name" value="RNA-binding S4 domain"/>
    <property type="match status" value="1"/>
</dbReference>
<dbReference type="PANTHER" id="PTHR11766">
    <property type="entry name" value="TYROSYL-TRNA SYNTHETASE"/>
    <property type="match status" value="1"/>
</dbReference>
<dbReference type="PRINTS" id="PR01040">
    <property type="entry name" value="TRNASYNTHTYR"/>
</dbReference>
<evidence type="ECO:0000256" key="5">
    <source>
        <dbReference type="ARBA" id="ARBA00022917"/>
    </source>
</evidence>
<evidence type="ECO:0000256" key="4">
    <source>
        <dbReference type="ARBA" id="ARBA00022884"/>
    </source>
</evidence>
<dbReference type="EC" id="6.1.1.1" evidence="8"/>
<evidence type="ECO:0000259" key="10">
    <source>
        <dbReference type="Pfam" id="PF22421"/>
    </source>
</evidence>
<dbReference type="GO" id="GO:0006437">
    <property type="term" value="P:tyrosyl-tRNA aminoacylation"/>
    <property type="evidence" value="ECO:0007669"/>
    <property type="project" value="UniProtKB-UniRule"/>
</dbReference>
<comment type="subcellular location">
    <subcellularLocation>
        <location evidence="8">Cytoplasm</location>
    </subcellularLocation>
</comment>
<dbReference type="Proteomes" id="UP000886893">
    <property type="component" value="Unassembled WGS sequence"/>
</dbReference>
<proteinExistence type="inferred from homology"/>
<gene>
    <name evidence="8" type="primary">tyrS</name>
    <name evidence="11" type="ORF">IAD04_05540</name>
</gene>
<sequence length="410" mass="46679">MEFKKNAFNELENRGFVFQATNLEETKRILSEGPITFYVGIDPTADDLHIGHFFGLQMARILQDCGHRCIVLIGGATALIGDPSNKTDIRKMLTKEEVARNAREIKGLLERFIVLEGENPAIIVDNADWLKPITYIDFLRDIGVNFNVSEMLKKDLYKNRLKQGGLTFMEMGYMLMQAFDFVHLNDKFGCVLQIGGSDQWGNIVAGTELSRKMNFKDGTERSLMMGLTCPLLTNAEGIKMGKTEKGTLWVSRSKTSVFDFFQHFVNCLDADVERLLRFFTKIDVKEIQKMCKEDIVKAKKLMAFEVTKLVHGEVEAEKARKTSEELFSKGKADENMPTEEIELSGNINVVDFLSQLSIFNSKSEIRRLIEQNGIMIDDKKVENIDENIDTTKKEIIIKKGKKTFLKVKIL</sequence>
<accession>A0A9D1KBX2</accession>
<keyword evidence="3 8" id="KW-0067">ATP-binding</keyword>
<evidence type="ECO:0000256" key="1">
    <source>
        <dbReference type="ARBA" id="ARBA00022598"/>
    </source>
</evidence>
<keyword evidence="1 8" id="KW-0436">Ligase</keyword>